<sequence length="111" mass="12256">MGKQYQWIKVADDLADLQFASNQVAMAELNGTPICIGRYRDQLFAFAAKCPHAGGLLSEGRIDAAGNIICPLHGYRFAIRNGCNMSGEGYYLRHWPVEIKDNGVYVGVVFT</sequence>
<dbReference type="EMBL" id="JSVC01000010">
    <property type="protein sequence ID" value="KIC94835.1"/>
    <property type="molecule type" value="Genomic_DNA"/>
</dbReference>
<keyword evidence="4" id="KW-0411">Iron-sulfur</keyword>
<accession>A0A0C1IKY7</accession>
<protein>
    <recommendedName>
        <fullName evidence="7">Rieske domain-containing protein</fullName>
    </recommendedName>
</protein>
<evidence type="ECO:0000259" key="7">
    <source>
        <dbReference type="PROSITE" id="PS51296"/>
    </source>
</evidence>
<keyword evidence="9" id="KW-1185">Reference proteome</keyword>
<dbReference type="OrthoDB" id="593800at2"/>
<evidence type="ECO:0000256" key="3">
    <source>
        <dbReference type="ARBA" id="ARBA00023004"/>
    </source>
</evidence>
<organism evidence="8 9">
    <name type="scientific">Flavihumibacter solisilvae</name>
    <dbReference type="NCBI Taxonomy" id="1349421"/>
    <lineage>
        <taxon>Bacteria</taxon>
        <taxon>Pseudomonadati</taxon>
        <taxon>Bacteroidota</taxon>
        <taxon>Chitinophagia</taxon>
        <taxon>Chitinophagales</taxon>
        <taxon>Chitinophagaceae</taxon>
        <taxon>Flavihumibacter</taxon>
    </lineage>
</organism>
<dbReference type="PROSITE" id="PS51296">
    <property type="entry name" value="RIESKE"/>
    <property type="match status" value="1"/>
</dbReference>
<proteinExistence type="inferred from homology"/>
<feature type="domain" description="Rieske" evidence="7">
    <location>
        <begin position="5"/>
        <end position="106"/>
    </location>
</feature>
<keyword evidence="2" id="KW-0479">Metal-binding</keyword>
<dbReference type="AlphaFoldDB" id="A0A0C1IKY7"/>
<evidence type="ECO:0000256" key="1">
    <source>
        <dbReference type="ARBA" id="ARBA00022714"/>
    </source>
</evidence>
<dbReference type="Pfam" id="PF00355">
    <property type="entry name" value="Rieske"/>
    <property type="match status" value="1"/>
</dbReference>
<evidence type="ECO:0000313" key="8">
    <source>
        <dbReference type="EMBL" id="KIC94835.1"/>
    </source>
</evidence>
<evidence type="ECO:0000256" key="2">
    <source>
        <dbReference type="ARBA" id="ARBA00022723"/>
    </source>
</evidence>
<reference evidence="8 9" key="1">
    <citation type="submission" date="2014-11" db="EMBL/GenBank/DDBJ databases">
        <title>Genome sequence of Flavihumibacter solisilvae 3-3.</title>
        <authorList>
            <person name="Zhou G."/>
            <person name="Li M."/>
            <person name="Wang G."/>
        </authorList>
    </citation>
    <scope>NUCLEOTIDE SEQUENCE [LARGE SCALE GENOMIC DNA]</scope>
    <source>
        <strain evidence="8 9">3-3</strain>
    </source>
</reference>
<dbReference type="InterPro" id="IPR017941">
    <property type="entry name" value="Rieske_2Fe-2S"/>
</dbReference>
<evidence type="ECO:0000256" key="4">
    <source>
        <dbReference type="ARBA" id="ARBA00023014"/>
    </source>
</evidence>
<dbReference type="STRING" id="1349421.OI18_10290"/>
<comment type="similarity">
    <text evidence="6">Belongs to the bacterial ring-hydroxylating dioxygenase ferredoxin component family.</text>
</comment>
<dbReference type="PANTHER" id="PTHR21496:SF0">
    <property type="entry name" value="RIESKE DOMAIN-CONTAINING PROTEIN"/>
    <property type="match status" value="1"/>
</dbReference>
<gene>
    <name evidence="8" type="ORF">OI18_10290</name>
</gene>
<evidence type="ECO:0000256" key="6">
    <source>
        <dbReference type="ARBA" id="ARBA00038001"/>
    </source>
</evidence>
<dbReference type="RefSeq" id="WP_039139575.1">
    <property type="nucleotide sequence ID" value="NZ_JSVC01000010.1"/>
</dbReference>
<keyword evidence="1" id="KW-0001">2Fe-2S</keyword>
<keyword evidence="3" id="KW-0408">Iron</keyword>
<comment type="cofactor">
    <cofactor evidence="5">
        <name>[2Fe-2S] cluster</name>
        <dbReference type="ChEBI" id="CHEBI:190135"/>
    </cofactor>
</comment>
<evidence type="ECO:0000313" key="9">
    <source>
        <dbReference type="Proteomes" id="UP000031408"/>
    </source>
</evidence>
<name>A0A0C1IKY7_9BACT</name>
<dbReference type="SUPFAM" id="SSF50022">
    <property type="entry name" value="ISP domain"/>
    <property type="match status" value="1"/>
</dbReference>
<dbReference type="GO" id="GO:0046872">
    <property type="term" value="F:metal ion binding"/>
    <property type="evidence" value="ECO:0007669"/>
    <property type="project" value="UniProtKB-KW"/>
</dbReference>
<dbReference type="Gene3D" id="2.102.10.10">
    <property type="entry name" value="Rieske [2Fe-2S] iron-sulphur domain"/>
    <property type="match status" value="1"/>
</dbReference>
<dbReference type="InterPro" id="IPR036922">
    <property type="entry name" value="Rieske_2Fe-2S_sf"/>
</dbReference>
<dbReference type="GO" id="GO:0051537">
    <property type="term" value="F:2 iron, 2 sulfur cluster binding"/>
    <property type="evidence" value="ECO:0007669"/>
    <property type="project" value="UniProtKB-KW"/>
</dbReference>
<dbReference type="PANTHER" id="PTHR21496">
    <property type="entry name" value="FERREDOXIN-RELATED"/>
    <property type="match status" value="1"/>
</dbReference>
<evidence type="ECO:0000256" key="5">
    <source>
        <dbReference type="ARBA" id="ARBA00034078"/>
    </source>
</evidence>
<comment type="caution">
    <text evidence="8">The sequence shown here is derived from an EMBL/GenBank/DDBJ whole genome shotgun (WGS) entry which is preliminary data.</text>
</comment>
<dbReference type="Proteomes" id="UP000031408">
    <property type="component" value="Unassembled WGS sequence"/>
</dbReference>